<evidence type="ECO:0000259" key="3">
    <source>
        <dbReference type="PROSITE" id="PS51910"/>
    </source>
</evidence>
<feature type="domain" description="SLH" evidence="2">
    <location>
        <begin position="365"/>
        <end position="428"/>
    </location>
</feature>
<feature type="chain" id="PRO_5004777655" evidence="1">
    <location>
        <begin position="40"/>
        <end position="565"/>
    </location>
</feature>
<dbReference type="InterPro" id="IPR001223">
    <property type="entry name" value="Glyco_hydro18_cat"/>
</dbReference>
<dbReference type="EMBL" id="JN225118">
    <property type="protein sequence ID" value="AFK65312.1"/>
    <property type="molecule type" value="Genomic_DNA"/>
</dbReference>
<organism evidence="4">
    <name type="scientific">Paenibacillus mucilaginosus K02</name>
    <dbReference type="NCBI Taxonomy" id="997761"/>
    <lineage>
        <taxon>Bacteria</taxon>
        <taxon>Bacillati</taxon>
        <taxon>Bacillota</taxon>
        <taxon>Bacilli</taxon>
        <taxon>Bacillales</taxon>
        <taxon>Paenibacillaceae</taxon>
        <taxon>Paenibacillus</taxon>
    </lineage>
</organism>
<dbReference type="PANTHER" id="PTHR46066">
    <property type="entry name" value="CHITINASE DOMAIN-CONTAINING PROTEIN 1 FAMILY MEMBER"/>
    <property type="match status" value="1"/>
</dbReference>
<dbReference type="Gene3D" id="3.10.50.10">
    <property type="match status" value="1"/>
</dbReference>
<feature type="domain" description="SLH" evidence="2">
    <location>
        <begin position="429"/>
        <end position="488"/>
    </location>
</feature>
<dbReference type="InterPro" id="IPR029070">
    <property type="entry name" value="Chitinase_insertion_sf"/>
</dbReference>
<sequence>MGIQAKTQQRSGNLMKIIKTLVTAAVLAAALPSAGPVTAESAGRISLGYLYGGSTSSYITQVDRTQGALNRVSPSFIDIGADGSLKWADGIQSFTKTMHAKQVKVVPFLSNHWSREAGRLALANREALAQEMADKIVSLGLDGVNVDIENVTDEDRDAFTDLVRMLREKLPKEKEVSVAVAANPNGWTEGWHGSYDMKALAQYADYILLMAYDESYEGRETAGPVASISWVEKSVQQALKSVPSQKLLLGIPFYGRLWSEDGSIKGLGISNRKAEQLAASYGGSVIFDADTQSPVLNFYLPEGGSPVSVSYKPLAAGQSYTVWYENEESIKEKLELVSKYNLKGSGVWSMGQETADTWGYFDNWLNRNYFADTEGHWAVEEILAAADKGWMNGMTSGSFAPDASLTRAQAAAILVRALDLKAEEGIPAAGFTDVAASHWAYQDISTARSAGLIDGVGGGRFDPEAPLTREQLSAMLVRALDLKASSPAALPSFQDVAASRWSSEAIRTLAGYGIVSGYPDGTFRAAQPTTRAQMAVLLSRASLQLEEASEERVASSADADSKTSK</sequence>
<keyword evidence="4" id="KW-0378">Hydrolase</keyword>
<dbReference type="GO" id="GO:0008061">
    <property type="term" value="F:chitin binding"/>
    <property type="evidence" value="ECO:0007669"/>
    <property type="project" value="InterPro"/>
</dbReference>
<feature type="domain" description="SLH" evidence="2">
    <location>
        <begin position="489"/>
        <end position="552"/>
    </location>
</feature>
<accession>V9IRI2</accession>
<dbReference type="InterPro" id="IPR011583">
    <property type="entry name" value="Chitinase_II/V-like_cat"/>
</dbReference>
<dbReference type="GO" id="GO:0005975">
    <property type="term" value="P:carbohydrate metabolic process"/>
    <property type="evidence" value="ECO:0007669"/>
    <property type="project" value="InterPro"/>
</dbReference>
<dbReference type="AlphaFoldDB" id="V9IRI2"/>
<dbReference type="SUPFAM" id="SSF51445">
    <property type="entry name" value="(Trans)glycosidases"/>
    <property type="match status" value="1"/>
</dbReference>
<dbReference type="Pfam" id="PF00704">
    <property type="entry name" value="Glyco_hydro_18"/>
    <property type="match status" value="1"/>
</dbReference>
<dbReference type="GO" id="GO:0016787">
    <property type="term" value="F:hydrolase activity"/>
    <property type="evidence" value="ECO:0007669"/>
    <property type="project" value="UniProtKB-KW"/>
</dbReference>
<dbReference type="SMART" id="SM00636">
    <property type="entry name" value="Glyco_18"/>
    <property type="match status" value="1"/>
</dbReference>
<keyword evidence="1" id="KW-0732">Signal</keyword>
<reference evidence="4" key="1">
    <citation type="submission" date="2011-07" db="EMBL/GenBank/DDBJ databases">
        <title>Some potential microbial weathering related gene sequences of Bacillus mucilaginosus.</title>
        <authorList>
            <person name="Lian B."/>
            <person name="Xiao B."/>
        </authorList>
    </citation>
    <scope>NUCLEOTIDE SEQUENCE</scope>
    <source>
        <strain evidence="4">K02</strain>
    </source>
</reference>
<dbReference type="PROSITE" id="PS51272">
    <property type="entry name" value="SLH"/>
    <property type="match status" value="3"/>
</dbReference>
<evidence type="ECO:0000256" key="1">
    <source>
        <dbReference type="SAM" id="SignalP"/>
    </source>
</evidence>
<dbReference type="PANTHER" id="PTHR46066:SF2">
    <property type="entry name" value="CHITINASE DOMAIN-CONTAINING PROTEIN 1"/>
    <property type="match status" value="1"/>
</dbReference>
<proteinExistence type="predicted"/>
<evidence type="ECO:0000313" key="4">
    <source>
        <dbReference type="EMBL" id="AFK65312.1"/>
    </source>
</evidence>
<dbReference type="PROSITE" id="PS51910">
    <property type="entry name" value="GH18_2"/>
    <property type="match status" value="1"/>
</dbReference>
<dbReference type="InterPro" id="IPR001119">
    <property type="entry name" value="SLH_dom"/>
</dbReference>
<feature type="domain" description="GH18" evidence="3">
    <location>
        <begin position="44"/>
        <end position="368"/>
    </location>
</feature>
<protein>
    <submittedName>
        <fullName evidence="4">Glycoside hydrolase family protein</fullName>
    </submittedName>
</protein>
<dbReference type="Pfam" id="PF00395">
    <property type="entry name" value="SLH"/>
    <property type="match status" value="3"/>
</dbReference>
<name>V9IRI2_9BACL</name>
<dbReference type="InterPro" id="IPR017853">
    <property type="entry name" value="GH"/>
</dbReference>
<feature type="signal peptide" evidence="1">
    <location>
        <begin position="1"/>
        <end position="39"/>
    </location>
</feature>
<dbReference type="Gene3D" id="3.20.20.80">
    <property type="entry name" value="Glycosidases"/>
    <property type="match status" value="1"/>
</dbReference>
<evidence type="ECO:0000259" key="2">
    <source>
        <dbReference type="PROSITE" id="PS51272"/>
    </source>
</evidence>